<reference evidence="9" key="1">
    <citation type="journal article" date="2019" name="Int. J. Syst. Evol. Microbiol.">
        <title>The Global Catalogue of Microorganisms (GCM) 10K type strain sequencing project: providing services to taxonomists for standard genome sequencing and annotation.</title>
        <authorList>
            <consortium name="The Broad Institute Genomics Platform"/>
            <consortium name="The Broad Institute Genome Sequencing Center for Infectious Disease"/>
            <person name="Wu L."/>
            <person name="Ma J."/>
        </authorList>
    </citation>
    <scope>NUCLEOTIDE SEQUENCE [LARGE SCALE GENOMIC DNA]</scope>
    <source>
        <strain evidence="9">KACC 11588</strain>
    </source>
</reference>
<sequence>MPDRSGIPEETADELYDDAPVGYLTLAADGTILRGNRTLAGWLGLPDMTELLGRKLQQILTPGSRIFYETHCAPILRVEPALRQIALDLRRRDGSRLPGLVEWRRIDGPGGALLGHRFMVVDATDRRAYERELLAERERARASAEALARLNAELEARVEARTAELVQLRKMESLGQLTGGVAHDFNNLLTPIVACLDILQRRAALDARNAALVAGAAEAAERARLLVSRLLTFARRQHLEARPVDLAGLVAGLGDLVARAVGPMVDLAIEAEPGLPPARVDPNQLEMALLNLCVNARDAMSGAGPLSIRLDAVEAEAVPGAHLAPGRYLRLRVRDAGIGMAPEILSRAAEPFFTTKAPGRGTGLGLSMAEGLARQSGGALAIDSAPGQGTTVSVLLPEAEAAPAPLPVPPPEPPRPGPARTVLLVDDDALVRAGVADMLRDLGHAVAEAASGAAALDLLDGAAPDLLVTDFAMPGLDGRALVAAARQRHPRLPALLITGFAHLAASELGDLPRLAKPFSQVQLAQAVERAVASVPAAADD</sequence>
<dbReference type="SUPFAM" id="SSF55874">
    <property type="entry name" value="ATPase domain of HSP90 chaperone/DNA topoisomerase II/histidine kinase"/>
    <property type="match status" value="1"/>
</dbReference>
<dbReference type="Pfam" id="PF02518">
    <property type="entry name" value="HATPase_c"/>
    <property type="match status" value="1"/>
</dbReference>
<dbReference type="EMBL" id="JBHSNA010000001">
    <property type="protein sequence ID" value="MFC5565138.1"/>
    <property type="molecule type" value="Genomic_DNA"/>
</dbReference>
<dbReference type="Gene3D" id="3.30.450.20">
    <property type="entry name" value="PAS domain"/>
    <property type="match status" value="1"/>
</dbReference>
<dbReference type="Gene3D" id="3.30.565.10">
    <property type="entry name" value="Histidine kinase-like ATPase, C-terminal domain"/>
    <property type="match status" value="1"/>
</dbReference>
<comment type="caution">
    <text evidence="8">The sequence shown here is derived from an EMBL/GenBank/DDBJ whole genome shotgun (WGS) entry which is preliminary data.</text>
</comment>
<dbReference type="Gene3D" id="3.40.50.2300">
    <property type="match status" value="1"/>
</dbReference>
<dbReference type="EC" id="2.7.13.3" evidence="2"/>
<keyword evidence="8" id="KW-0547">Nucleotide-binding</keyword>
<dbReference type="CDD" id="cd00082">
    <property type="entry name" value="HisKA"/>
    <property type="match status" value="1"/>
</dbReference>
<organism evidence="8 9">
    <name type="scientific">Rubellimicrobium aerolatum</name>
    <dbReference type="NCBI Taxonomy" id="490979"/>
    <lineage>
        <taxon>Bacteria</taxon>
        <taxon>Pseudomonadati</taxon>
        <taxon>Pseudomonadota</taxon>
        <taxon>Alphaproteobacteria</taxon>
        <taxon>Rhodobacterales</taxon>
        <taxon>Roseobacteraceae</taxon>
        <taxon>Rubellimicrobium</taxon>
    </lineage>
</organism>
<feature type="modified residue" description="4-aspartylphosphate" evidence="4">
    <location>
        <position position="470"/>
    </location>
</feature>
<dbReference type="Pfam" id="PF00072">
    <property type="entry name" value="Response_reg"/>
    <property type="match status" value="1"/>
</dbReference>
<accession>A0ABW0S8A3</accession>
<evidence type="ECO:0000259" key="6">
    <source>
        <dbReference type="PROSITE" id="PS50109"/>
    </source>
</evidence>
<dbReference type="RefSeq" id="WP_209836823.1">
    <property type="nucleotide sequence ID" value="NZ_JAGGJP010000001.1"/>
</dbReference>
<dbReference type="SMART" id="SM00448">
    <property type="entry name" value="REC"/>
    <property type="match status" value="1"/>
</dbReference>
<dbReference type="Gene3D" id="1.10.287.130">
    <property type="match status" value="1"/>
</dbReference>
<dbReference type="InterPro" id="IPR003594">
    <property type="entry name" value="HATPase_dom"/>
</dbReference>
<dbReference type="Pfam" id="PF00512">
    <property type="entry name" value="HisKA"/>
    <property type="match status" value="1"/>
</dbReference>
<feature type="domain" description="Histidine kinase" evidence="6">
    <location>
        <begin position="180"/>
        <end position="400"/>
    </location>
</feature>
<dbReference type="GO" id="GO:0005524">
    <property type="term" value="F:ATP binding"/>
    <property type="evidence" value="ECO:0007669"/>
    <property type="project" value="UniProtKB-KW"/>
</dbReference>
<dbReference type="InterPro" id="IPR036890">
    <property type="entry name" value="HATPase_C_sf"/>
</dbReference>
<dbReference type="InterPro" id="IPR036097">
    <property type="entry name" value="HisK_dim/P_sf"/>
</dbReference>
<proteinExistence type="predicted"/>
<dbReference type="InterPro" id="IPR005467">
    <property type="entry name" value="His_kinase_dom"/>
</dbReference>
<evidence type="ECO:0000313" key="9">
    <source>
        <dbReference type="Proteomes" id="UP001596056"/>
    </source>
</evidence>
<dbReference type="PANTHER" id="PTHR43065:SF42">
    <property type="entry name" value="TWO-COMPONENT SENSOR PPRA"/>
    <property type="match status" value="1"/>
</dbReference>
<dbReference type="PRINTS" id="PR00344">
    <property type="entry name" value="BCTRLSENSOR"/>
</dbReference>
<name>A0ABW0S8A3_9RHOB</name>
<keyword evidence="5" id="KW-0175">Coiled coil</keyword>
<evidence type="ECO:0000256" key="3">
    <source>
        <dbReference type="ARBA" id="ARBA00022553"/>
    </source>
</evidence>
<dbReference type="InterPro" id="IPR011006">
    <property type="entry name" value="CheY-like_superfamily"/>
</dbReference>
<feature type="coiled-coil region" evidence="5">
    <location>
        <begin position="137"/>
        <end position="171"/>
    </location>
</feature>
<dbReference type="InterPro" id="IPR004358">
    <property type="entry name" value="Sig_transdc_His_kin-like_C"/>
</dbReference>
<gene>
    <name evidence="8" type="ORF">ACFPOC_01720</name>
</gene>
<evidence type="ECO:0000313" key="8">
    <source>
        <dbReference type="EMBL" id="MFC5565138.1"/>
    </source>
</evidence>
<dbReference type="InterPro" id="IPR000014">
    <property type="entry name" value="PAS"/>
</dbReference>
<evidence type="ECO:0000256" key="4">
    <source>
        <dbReference type="PROSITE-ProRule" id="PRU00169"/>
    </source>
</evidence>
<dbReference type="InterPro" id="IPR001789">
    <property type="entry name" value="Sig_transdc_resp-reg_receiver"/>
</dbReference>
<dbReference type="SMART" id="SM00388">
    <property type="entry name" value="HisKA"/>
    <property type="match status" value="1"/>
</dbReference>
<dbReference type="SUPFAM" id="SSF55785">
    <property type="entry name" value="PYP-like sensor domain (PAS domain)"/>
    <property type="match status" value="1"/>
</dbReference>
<evidence type="ECO:0000256" key="1">
    <source>
        <dbReference type="ARBA" id="ARBA00000085"/>
    </source>
</evidence>
<protein>
    <recommendedName>
        <fullName evidence="2">histidine kinase</fullName>
        <ecNumber evidence="2">2.7.13.3</ecNumber>
    </recommendedName>
</protein>
<dbReference type="PANTHER" id="PTHR43065">
    <property type="entry name" value="SENSOR HISTIDINE KINASE"/>
    <property type="match status" value="1"/>
</dbReference>
<dbReference type="InterPro" id="IPR035965">
    <property type="entry name" value="PAS-like_dom_sf"/>
</dbReference>
<dbReference type="InterPro" id="IPR003661">
    <property type="entry name" value="HisK_dim/P_dom"/>
</dbReference>
<comment type="catalytic activity">
    <reaction evidence="1">
        <text>ATP + protein L-histidine = ADP + protein N-phospho-L-histidine.</text>
        <dbReference type="EC" id="2.7.13.3"/>
    </reaction>
</comment>
<keyword evidence="3 4" id="KW-0597">Phosphoprotein</keyword>
<dbReference type="PROSITE" id="PS50109">
    <property type="entry name" value="HIS_KIN"/>
    <property type="match status" value="1"/>
</dbReference>
<dbReference type="NCBIfam" id="TIGR00229">
    <property type="entry name" value="sensory_box"/>
    <property type="match status" value="1"/>
</dbReference>
<evidence type="ECO:0000256" key="2">
    <source>
        <dbReference type="ARBA" id="ARBA00012438"/>
    </source>
</evidence>
<feature type="domain" description="Response regulatory" evidence="7">
    <location>
        <begin position="421"/>
        <end position="531"/>
    </location>
</feature>
<keyword evidence="9" id="KW-1185">Reference proteome</keyword>
<dbReference type="SUPFAM" id="SSF47384">
    <property type="entry name" value="Homodimeric domain of signal transducing histidine kinase"/>
    <property type="match status" value="1"/>
</dbReference>
<keyword evidence="8" id="KW-0067">ATP-binding</keyword>
<dbReference type="PROSITE" id="PS50110">
    <property type="entry name" value="RESPONSE_REGULATORY"/>
    <property type="match status" value="1"/>
</dbReference>
<dbReference type="SMART" id="SM00387">
    <property type="entry name" value="HATPase_c"/>
    <property type="match status" value="1"/>
</dbReference>
<evidence type="ECO:0000259" key="7">
    <source>
        <dbReference type="PROSITE" id="PS50110"/>
    </source>
</evidence>
<dbReference type="SUPFAM" id="SSF52172">
    <property type="entry name" value="CheY-like"/>
    <property type="match status" value="1"/>
</dbReference>
<evidence type="ECO:0000256" key="5">
    <source>
        <dbReference type="SAM" id="Coils"/>
    </source>
</evidence>
<dbReference type="Proteomes" id="UP001596056">
    <property type="component" value="Unassembled WGS sequence"/>
</dbReference>